<feature type="region of interest" description="Disordered" evidence="1">
    <location>
        <begin position="90"/>
        <end position="119"/>
    </location>
</feature>
<name>A0A7S2TGD1_9EUKA</name>
<proteinExistence type="predicted"/>
<dbReference type="AlphaFoldDB" id="A0A7S2TGD1"/>
<evidence type="ECO:0000256" key="1">
    <source>
        <dbReference type="SAM" id="MobiDB-lite"/>
    </source>
</evidence>
<reference evidence="2" key="1">
    <citation type="submission" date="2021-01" db="EMBL/GenBank/DDBJ databases">
        <authorList>
            <person name="Corre E."/>
            <person name="Pelletier E."/>
            <person name="Niang G."/>
            <person name="Scheremetjew M."/>
            <person name="Finn R."/>
            <person name="Kale V."/>
            <person name="Holt S."/>
            <person name="Cochrane G."/>
            <person name="Meng A."/>
            <person name="Brown T."/>
            <person name="Cohen L."/>
        </authorList>
    </citation>
    <scope>NUCLEOTIDE SEQUENCE</scope>
    <source>
        <strain evidence="2">CCMP622</strain>
    </source>
</reference>
<gene>
    <name evidence="2" type="ORF">LSP00402_LOCUS1707</name>
</gene>
<feature type="compositionally biased region" description="Basic and acidic residues" evidence="1">
    <location>
        <begin position="90"/>
        <end position="102"/>
    </location>
</feature>
<dbReference type="InterPro" id="IPR019320">
    <property type="entry name" value="BORCS8"/>
</dbReference>
<sequence>MTLPKKGVLQLPAHGYNSSRSGLYFCKKHMAVVTPRLLKIEDSVKDIEAQVSSCMDDVEAGEVLVKSITDIGPKAFERMSRTLTKLVKMLQDERPEENESKDRTRRRVHSTAMARHLHG</sequence>
<protein>
    <submittedName>
        <fullName evidence="2">Uncharacterized protein</fullName>
    </submittedName>
</protein>
<evidence type="ECO:0000313" key="2">
    <source>
        <dbReference type="EMBL" id="CAD9747296.1"/>
    </source>
</evidence>
<organism evidence="2">
    <name type="scientific">Lotharella oceanica</name>
    <dbReference type="NCBI Taxonomy" id="641309"/>
    <lineage>
        <taxon>Eukaryota</taxon>
        <taxon>Sar</taxon>
        <taxon>Rhizaria</taxon>
        <taxon>Cercozoa</taxon>
        <taxon>Chlorarachniophyceae</taxon>
        <taxon>Lotharella</taxon>
    </lineage>
</organism>
<accession>A0A7S2TGD1</accession>
<dbReference type="EMBL" id="HBHP01002701">
    <property type="protein sequence ID" value="CAD9747296.1"/>
    <property type="molecule type" value="Transcribed_RNA"/>
</dbReference>
<dbReference type="Pfam" id="PF10167">
    <property type="entry name" value="BORCS8"/>
    <property type="match status" value="1"/>
</dbReference>
<feature type="compositionally biased region" description="Basic residues" evidence="1">
    <location>
        <begin position="103"/>
        <end position="119"/>
    </location>
</feature>